<feature type="region of interest" description="Disordered" evidence="4">
    <location>
        <begin position="50"/>
        <end position="79"/>
    </location>
</feature>
<dbReference type="InterPro" id="IPR001971">
    <property type="entry name" value="Ribosomal_uS11"/>
</dbReference>
<evidence type="ECO:0000256" key="4">
    <source>
        <dbReference type="SAM" id="MobiDB-lite"/>
    </source>
</evidence>
<evidence type="ECO:0008006" key="6">
    <source>
        <dbReference type="Google" id="ProtNLM"/>
    </source>
</evidence>
<comment type="similarity">
    <text evidence="1">Belongs to the universal ribosomal protein uS11 family.</text>
</comment>
<organism evidence="5">
    <name type="scientific">Panicum hallii</name>
    <dbReference type="NCBI Taxonomy" id="206008"/>
    <lineage>
        <taxon>Eukaryota</taxon>
        <taxon>Viridiplantae</taxon>
        <taxon>Streptophyta</taxon>
        <taxon>Embryophyta</taxon>
        <taxon>Tracheophyta</taxon>
        <taxon>Spermatophyta</taxon>
        <taxon>Magnoliopsida</taxon>
        <taxon>Liliopsida</taxon>
        <taxon>Poales</taxon>
        <taxon>Poaceae</taxon>
        <taxon>PACMAD clade</taxon>
        <taxon>Panicoideae</taxon>
        <taxon>Panicodae</taxon>
        <taxon>Paniceae</taxon>
        <taxon>Panicinae</taxon>
        <taxon>Panicum</taxon>
        <taxon>Panicum sect. Panicum</taxon>
    </lineage>
</organism>
<proteinExistence type="inferred from homology"/>
<evidence type="ECO:0000256" key="3">
    <source>
        <dbReference type="ARBA" id="ARBA00023274"/>
    </source>
</evidence>
<dbReference type="HAMAP" id="MF_01310">
    <property type="entry name" value="Ribosomal_uS11"/>
    <property type="match status" value="1"/>
</dbReference>
<dbReference type="SUPFAM" id="SSF53137">
    <property type="entry name" value="Translational machinery components"/>
    <property type="match status" value="1"/>
</dbReference>
<dbReference type="Pfam" id="PF00411">
    <property type="entry name" value="Ribosomal_S11"/>
    <property type="match status" value="1"/>
</dbReference>
<feature type="compositionally biased region" description="Low complexity" evidence="4">
    <location>
        <begin position="50"/>
        <end position="61"/>
    </location>
</feature>
<dbReference type="GO" id="GO:0005840">
    <property type="term" value="C:ribosome"/>
    <property type="evidence" value="ECO:0007669"/>
    <property type="project" value="UniProtKB-KW"/>
</dbReference>
<dbReference type="AlphaFoldDB" id="A0A2T8IC61"/>
<dbReference type="InterPro" id="IPR036967">
    <property type="entry name" value="Ribosomal_uS11_sf"/>
</dbReference>
<feature type="compositionally biased region" description="Polar residues" evidence="4">
    <location>
        <begin position="226"/>
        <end position="237"/>
    </location>
</feature>
<feature type="region of interest" description="Disordered" evidence="4">
    <location>
        <begin position="1"/>
        <end position="31"/>
    </location>
</feature>
<name>A0A2T8IC61_9POAL</name>
<dbReference type="EMBL" id="CM008052">
    <property type="protein sequence ID" value="PVH35263.1"/>
    <property type="molecule type" value="Genomic_DNA"/>
</dbReference>
<dbReference type="GO" id="GO:0003735">
    <property type="term" value="F:structural constituent of ribosome"/>
    <property type="evidence" value="ECO:0007669"/>
    <property type="project" value="InterPro"/>
</dbReference>
<dbReference type="PANTHER" id="PTHR11759">
    <property type="entry name" value="40S RIBOSOMAL PROTEIN S14/30S RIBOSOMAL PROTEIN S11"/>
    <property type="match status" value="1"/>
</dbReference>
<reference evidence="5" key="1">
    <citation type="submission" date="2018-04" db="EMBL/GenBank/DDBJ databases">
        <title>WGS assembly of Panicum hallii.</title>
        <authorList>
            <person name="Lovell J."/>
            <person name="Jenkins J."/>
            <person name="Lowry D."/>
            <person name="Mamidi S."/>
            <person name="Sreedasyam A."/>
            <person name="Weng X."/>
            <person name="Barry K."/>
            <person name="Bonette J."/>
            <person name="Campitelli B."/>
            <person name="Daum C."/>
            <person name="Gordon S."/>
            <person name="Gould B."/>
            <person name="Lipzen A."/>
            <person name="Macqueen A."/>
            <person name="Palacio-Mejia J."/>
            <person name="Plott C."/>
            <person name="Shakirov E."/>
            <person name="Shu S."/>
            <person name="Yoshinaga Y."/>
            <person name="Zane M."/>
            <person name="Rokhsar D."/>
            <person name="Grimwood J."/>
            <person name="Schmutz J."/>
            <person name="Juenger T."/>
        </authorList>
    </citation>
    <scope>NUCLEOTIDE SEQUENCE [LARGE SCALE GENOMIC DNA]</scope>
    <source>
        <strain evidence="5">FIL2</strain>
    </source>
</reference>
<dbReference type="GO" id="GO:0006412">
    <property type="term" value="P:translation"/>
    <property type="evidence" value="ECO:0007669"/>
    <property type="project" value="InterPro"/>
</dbReference>
<gene>
    <name evidence="5" type="ORF">PAHAL_7G137400</name>
</gene>
<protein>
    <recommendedName>
        <fullName evidence="6">Ribosomal protein S11</fullName>
    </recommendedName>
</protein>
<accession>A0A2T8IC61</accession>
<keyword evidence="2" id="KW-0689">Ribosomal protein</keyword>
<dbReference type="GO" id="GO:1990904">
    <property type="term" value="C:ribonucleoprotein complex"/>
    <property type="evidence" value="ECO:0007669"/>
    <property type="project" value="UniProtKB-KW"/>
</dbReference>
<evidence type="ECO:0000256" key="2">
    <source>
        <dbReference type="ARBA" id="ARBA00022980"/>
    </source>
</evidence>
<keyword evidence="3" id="KW-0687">Ribonucleoprotein</keyword>
<feature type="region of interest" description="Disordered" evidence="4">
    <location>
        <begin position="226"/>
        <end position="249"/>
    </location>
</feature>
<dbReference type="Proteomes" id="UP000243499">
    <property type="component" value="Chromosome 7"/>
</dbReference>
<evidence type="ECO:0000313" key="5">
    <source>
        <dbReference type="EMBL" id="PVH35263.1"/>
    </source>
</evidence>
<dbReference type="Gene3D" id="3.30.420.80">
    <property type="entry name" value="Ribosomal protein S11"/>
    <property type="match status" value="1"/>
</dbReference>
<evidence type="ECO:0000256" key="1">
    <source>
        <dbReference type="ARBA" id="ARBA00006194"/>
    </source>
</evidence>
<sequence length="391" mass="43178">MGEAWRGGARGIAGRGRARRSVSQDGSLARGDLHDGRWWPCERLTPLGFSHSASPDSAAAPGTRRDGRAPVVPTRTPPDALYAQLPSVRPRTETPAWCPEDSDAGEPRIHLQPFPYGPIELLADLGRSRTMAIFSSAHLALRRSLAVAPRAASLGESLQQASDGYFTRRLLHGQLLPRCFTSDAFGPNKSSPPFGSEIAAELKPHQNFNRFNSMRQDLHSRTQVNFNNADNGGTTLKTAGGEKPTLGGRFPFPTSRMLNEREQYSQKKRDFIHVLLKKNKTFVTVTDASGNKKTGASAGCLEDRKGRSRLSRYAAEATAEHVGRSARKMGLRSVVMKVKGASFFKKKKKVILGFREGFRGERVRDQSPIMYIHDVTQLPHNGCRLPKQRRV</sequence>
<dbReference type="Gramene" id="PVH35263">
    <property type="protein sequence ID" value="PVH35263"/>
    <property type="gene ID" value="PAHAL_7G137400"/>
</dbReference>